<comment type="function">
    <text evidence="1 13">Transfers the gamma-phosphate of ATP to the 4'-position of a tetraacyldisaccharide 1-phosphate intermediate (termed DS-1-P) to form tetraacyldisaccharide 1,4'-bis-phosphate (lipid IVA).</text>
</comment>
<evidence type="ECO:0000256" key="2">
    <source>
        <dbReference type="ARBA" id="ARBA00004870"/>
    </source>
</evidence>
<keyword evidence="10 13" id="KW-0067">ATP-binding</keyword>
<keyword evidence="7 13" id="KW-0808">Transferase</keyword>
<dbReference type="Proteomes" id="UP001500141">
    <property type="component" value="Unassembled WGS sequence"/>
</dbReference>
<dbReference type="PANTHER" id="PTHR42724">
    <property type="entry name" value="TETRAACYLDISACCHARIDE 4'-KINASE"/>
    <property type="match status" value="1"/>
</dbReference>
<dbReference type="PANTHER" id="PTHR42724:SF1">
    <property type="entry name" value="TETRAACYLDISACCHARIDE 4'-KINASE, MITOCHONDRIAL-RELATED"/>
    <property type="match status" value="1"/>
</dbReference>
<evidence type="ECO:0000256" key="6">
    <source>
        <dbReference type="ARBA" id="ARBA00022556"/>
    </source>
</evidence>
<dbReference type="EC" id="2.7.1.130" evidence="3 13"/>
<dbReference type="NCBIfam" id="TIGR00682">
    <property type="entry name" value="lpxK"/>
    <property type="match status" value="1"/>
</dbReference>
<keyword evidence="9 13" id="KW-0418">Kinase</keyword>
<feature type="binding site" evidence="13">
    <location>
        <begin position="70"/>
        <end position="77"/>
    </location>
    <ligand>
        <name>ATP</name>
        <dbReference type="ChEBI" id="CHEBI:30616"/>
    </ligand>
</feature>
<evidence type="ECO:0000256" key="12">
    <source>
        <dbReference type="ARBA" id="ARBA00029757"/>
    </source>
</evidence>
<dbReference type="HAMAP" id="MF_00409">
    <property type="entry name" value="LpxK"/>
    <property type="match status" value="1"/>
</dbReference>
<organism evidence="14 15">
    <name type="scientific">Flavobacterium hankyongi</name>
    <dbReference type="NCBI Taxonomy" id="1176532"/>
    <lineage>
        <taxon>Bacteria</taxon>
        <taxon>Pseudomonadati</taxon>
        <taxon>Bacteroidota</taxon>
        <taxon>Flavobacteriia</taxon>
        <taxon>Flavobacteriales</taxon>
        <taxon>Flavobacteriaceae</taxon>
        <taxon>Flavobacterium</taxon>
    </lineage>
</organism>
<evidence type="ECO:0000256" key="5">
    <source>
        <dbReference type="ARBA" id="ARBA00022516"/>
    </source>
</evidence>
<accession>A0ABP9A6L7</accession>
<comment type="pathway">
    <text evidence="2 13">Glycolipid biosynthesis; lipid IV(A) biosynthesis; lipid IV(A) from (3R)-3-hydroxytetradecanoyl-[acyl-carrier-protein] and UDP-N-acetyl-alpha-D-glucosamine: step 6/6.</text>
</comment>
<evidence type="ECO:0000256" key="3">
    <source>
        <dbReference type="ARBA" id="ARBA00012071"/>
    </source>
</evidence>
<comment type="caution">
    <text evidence="14">The sequence shown here is derived from an EMBL/GenBank/DDBJ whole genome shotgun (WGS) entry which is preliminary data.</text>
</comment>
<evidence type="ECO:0000256" key="13">
    <source>
        <dbReference type="HAMAP-Rule" id="MF_00409"/>
    </source>
</evidence>
<dbReference type="SUPFAM" id="SSF52540">
    <property type="entry name" value="P-loop containing nucleoside triphosphate hydrolases"/>
    <property type="match status" value="1"/>
</dbReference>
<evidence type="ECO:0000313" key="15">
    <source>
        <dbReference type="Proteomes" id="UP001500141"/>
    </source>
</evidence>
<keyword evidence="5 13" id="KW-0444">Lipid biosynthesis</keyword>
<evidence type="ECO:0000256" key="8">
    <source>
        <dbReference type="ARBA" id="ARBA00022741"/>
    </source>
</evidence>
<keyword evidence="8 13" id="KW-0547">Nucleotide-binding</keyword>
<keyword evidence="15" id="KW-1185">Reference proteome</keyword>
<comment type="similarity">
    <text evidence="13">Belongs to the LpxK family.</text>
</comment>
<gene>
    <name evidence="13 14" type="primary">lpxK</name>
    <name evidence="14" type="ORF">GCM10023230_27090</name>
</gene>
<comment type="catalytic activity">
    <reaction evidence="13">
        <text>a lipid A disaccharide + ATP = a lipid IVA + ADP + H(+)</text>
        <dbReference type="Rhea" id="RHEA:67840"/>
        <dbReference type="ChEBI" id="CHEBI:15378"/>
        <dbReference type="ChEBI" id="CHEBI:30616"/>
        <dbReference type="ChEBI" id="CHEBI:176343"/>
        <dbReference type="ChEBI" id="CHEBI:176425"/>
        <dbReference type="ChEBI" id="CHEBI:456216"/>
        <dbReference type="EC" id="2.7.1.130"/>
    </reaction>
</comment>
<evidence type="ECO:0000256" key="1">
    <source>
        <dbReference type="ARBA" id="ARBA00002274"/>
    </source>
</evidence>
<protein>
    <recommendedName>
        <fullName evidence="4 13">Tetraacyldisaccharide 4'-kinase</fullName>
        <ecNumber evidence="3 13">2.7.1.130</ecNumber>
    </recommendedName>
    <alternativeName>
        <fullName evidence="12 13">Lipid A 4'-kinase</fullName>
    </alternativeName>
</protein>
<dbReference type="InterPro" id="IPR027417">
    <property type="entry name" value="P-loop_NTPase"/>
</dbReference>
<sequence>MIRINKLTNKQANIKIKNSYIRTMNLLRKLLFPFAILYGWITSARNFLFDVGFLKSRSFSIPVIAVGNLSVGGTGKTPQIEYLIRLLSDKYKIATLSRGYKRKSEGFVLADAKVTSEILGDEPYQFFQKFPQIQVAVDANRVNGIEQLLSESNKPEVILLDDAFQHRKVKAGFYIMLTAYDDLFCDDFMLPTGNLREVRSGVNRANMIVVTKCPGNIVSEKMNEIRKKIEDYLKVDIPILFSYIDYDDCVYSENEKISVTDFQVVDKLVVSGIAKPEPFFAYLQAVKKSTMVFPDHHNFSENDIKTILDTANERKIVTTEKDFVRLKGKLPVDQLYYLPIKSSFVTSSDEFNKKILEYVGASTRNS</sequence>
<evidence type="ECO:0000256" key="7">
    <source>
        <dbReference type="ARBA" id="ARBA00022679"/>
    </source>
</evidence>
<reference evidence="15" key="1">
    <citation type="journal article" date="2019" name="Int. J. Syst. Evol. Microbiol.">
        <title>The Global Catalogue of Microorganisms (GCM) 10K type strain sequencing project: providing services to taxonomists for standard genome sequencing and annotation.</title>
        <authorList>
            <consortium name="The Broad Institute Genomics Platform"/>
            <consortium name="The Broad Institute Genome Sequencing Center for Infectious Disease"/>
            <person name="Wu L."/>
            <person name="Ma J."/>
        </authorList>
    </citation>
    <scope>NUCLEOTIDE SEQUENCE [LARGE SCALE GENOMIC DNA]</scope>
    <source>
        <strain evidence="15">JCM 18198</strain>
    </source>
</reference>
<keyword evidence="11 13" id="KW-0443">Lipid metabolism</keyword>
<evidence type="ECO:0000313" key="14">
    <source>
        <dbReference type="EMBL" id="GAA4774858.1"/>
    </source>
</evidence>
<evidence type="ECO:0000256" key="11">
    <source>
        <dbReference type="ARBA" id="ARBA00023098"/>
    </source>
</evidence>
<keyword evidence="6 13" id="KW-0441">Lipid A biosynthesis</keyword>
<dbReference type="Pfam" id="PF02606">
    <property type="entry name" value="LpxK"/>
    <property type="match status" value="1"/>
</dbReference>
<evidence type="ECO:0000256" key="9">
    <source>
        <dbReference type="ARBA" id="ARBA00022777"/>
    </source>
</evidence>
<name>A0ABP9A6L7_9FLAO</name>
<dbReference type="EMBL" id="BAABIP010000022">
    <property type="protein sequence ID" value="GAA4774858.1"/>
    <property type="molecule type" value="Genomic_DNA"/>
</dbReference>
<evidence type="ECO:0000256" key="10">
    <source>
        <dbReference type="ARBA" id="ARBA00022840"/>
    </source>
</evidence>
<dbReference type="InterPro" id="IPR003758">
    <property type="entry name" value="LpxK"/>
</dbReference>
<proteinExistence type="inferred from homology"/>
<evidence type="ECO:0000256" key="4">
    <source>
        <dbReference type="ARBA" id="ARBA00016436"/>
    </source>
</evidence>